<proteinExistence type="predicted"/>
<reference evidence="4" key="1">
    <citation type="submission" date="2018-05" db="EMBL/GenBank/DDBJ databases">
        <authorList>
            <person name="Lanie J.A."/>
            <person name="Ng W.-L."/>
            <person name="Kazmierczak K.M."/>
            <person name="Andrzejewski T.M."/>
            <person name="Davidsen T.M."/>
            <person name="Wayne K.J."/>
            <person name="Tettelin H."/>
            <person name="Glass J.I."/>
            <person name="Rusch D."/>
            <person name="Podicherti R."/>
            <person name="Tsui H.-C.T."/>
            <person name="Winkler M.E."/>
        </authorList>
    </citation>
    <scope>NUCLEOTIDE SEQUENCE</scope>
</reference>
<keyword evidence="2" id="KW-0342">GTP-binding</keyword>
<evidence type="ECO:0000256" key="2">
    <source>
        <dbReference type="ARBA" id="ARBA00023134"/>
    </source>
</evidence>
<dbReference type="PANTHER" id="PTHR43261:SF6">
    <property type="entry name" value="ELONGATION FACTOR G-LIKE PROTEIN"/>
    <property type="match status" value="1"/>
</dbReference>
<feature type="domain" description="Tr-type G" evidence="3">
    <location>
        <begin position="8"/>
        <end position="95"/>
    </location>
</feature>
<dbReference type="GO" id="GO:0003924">
    <property type="term" value="F:GTPase activity"/>
    <property type="evidence" value="ECO:0007669"/>
    <property type="project" value="InterPro"/>
</dbReference>
<name>A0A382H4U5_9ZZZZ</name>
<organism evidence="4">
    <name type="scientific">marine metagenome</name>
    <dbReference type="NCBI Taxonomy" id="408172"/>
    <lineage>
        <taxon>unclassified sequences</taxon>
        <taxon>metagenomes</taxon>
        <taxon>ecological metagenomes</taxon>
    </lineage>
</organism>
<gene>
    <name evidence="4" type="ORF">METZ01_LOCUS234305</name>
</gene>
<dbReference type="Gene3D" id="3.40.50.300">
    <property type="entry name" value="P-loop containing nucleotide triphosphate hydrolases"/>
    <property type="match status" value="2"/>
</dbReference>
<protein>
    <recommendedName>
        <fullName evidence="3">Tr-type G domain-containing protein</fullName>
    </recommendedName>
</protein>
<dbReference type="PANTHER" id="PTHR43261">
    <property type="entry name" value="TRANSLATION ELONGATION FACTOR G-RELATED"/>
    <property type="match status" value="1"/>
</dbReference>
<dbReference type="GO" id="GO:0005525">
    <property type="term" value="F:GTP binding"/>
    <property type="evidence" value="ECO:0007669"/>
    <property type="project" value="UniProtKB-KW"/>
</dbReference>
<dbReference type="EMBL" id="UINC01058791">
    <property type="protein sequence ID" value="SVB81451.1"/>
    <property type="molecule type" value="Genomic_DNA"/>
</dbReference>
<evidence type="ECO:0000313" key="4">
    <source>
        <dbReference type="EMBL" id="SVB81451.1"/>
    </source>
</evidence>
<evidence type="ECO:0000259" key="3">
    <source>
        <dbReference type="Pfam" id="PF00009"/>
    </source>
</evidence>
<accession>A0A382H4U5</accession>
<feature type="non-terminal residue" evidence="4">
    <location>
        <position position="96"/>
    </location>
</feature>
<dbReference type="Pfam" id="PF00009">
    <property type="entry name" value="GTP_EFTU"/>
    <property type="match status" value="1"/>
</dbReference>
<evidence type="ECO:0000256" key="1">
    <source>
        <dbReference type="ARBA" id="ARBA00022741"/>
    </source>
</evidence>
<keyword evidence="1" id="KW-0547">Nucleotide-binding</keyword>
<sequence>MKNYTTDNIINIALSGHASTGKTTLAEAMMLNGGSIHKMGNIQDGTTISDYREYEISNQHSISLSLMNLEWMDKKFNILDAPGYLDFHGEVKSAMS</sequence>
<dbReference type="SUPFAM" id="SSF52540">
    <property type="entry name" value="P-loop containing nucleoside triphosphate hydrolases"/>
    <property type="match status" value="1"/>
</dbReference>
<dbReference type="InterPro" id="IPR027417">
    <property type="entry name" value="P-loop_NTPase"/>
</dbReference>
<dbReference type="AlphaFoldDB" id="A0A382H4U5"/>
<dbReference type="GO" id="GO:0032790">
    <property type="term" value="P:ribosome disassembly"/>
    <property type="evidence" value="ECO:0007669"/>
    <property type="project" value="TreeGrafter"/>
</dbReference>
<dbReference type="InterPro" id="IPR000795">
    <property type="entry name" value="T_Tr_GTP-bd_dom"/>
</dbReference>